<organism evidence="3 4">
    <name type="scientific">Nesterenkonia alkaliphila</name>
    <dbReference type="NCBI Taxonomy" id="1463631"/>
    <lineage>
        <taxon>Bacteria</taxon>
        <taxon>Bacillati</taxon>
        <taxon>Actinomycetota</taxon>
        <taxon>Actinomycetes</taxon>
        <taxon>Micrococcales</taxon>
        <taxon>Micrococcaceae</taxon>
        <taxon>Nesterenkonia</taxon>
    </lineage>
</organism>
<dbReference type="PROSITE" id="PS01162">
    <property type="entry name" value="QOR_ZETA_CRYSTAL"/>
    <property type="match status" value="1"/>
</dbReference>
<dbReference type="SMART" id="SM00829">
    <property type="entry name" value="PKS_ER"/>
    <property type="match status" value="1"/>
</dbReference>
<dbReference type="GO" id="GO:0016491">
    <property type="term" value="F:oxidoreductase activity"/>
    <property type="evidence" value="ECO:0007669"/>
    <property type="project" value="UniProtKB-KW"/>
</dbReference>
<dbReference type="Gene3D" id="3.90.180.10">
    <property type="entry name" value="Medium-chain alcohol dehydrogenases, catalytic domain"/>
    <property type="match status" value="1"/>
</dbReference>
<keyword evidence="4" id="KW-1185">Reference proteome</keyword>
<sequence length="327" mass="34639">MTDRSEQTVGRPLMKAVRQEVFGGPEVLQLVEVPRPQPGISEVLVRVHAAGVNPTDWKHRAARRFLGNPPYTLGWDVSGTVEEMGLGVTIHKPGDEVYGMLRYPHGAGSHAEYVIAPARALVPKPAGLNHVQAGAIPLAALTAWQSLVDTAGLGPGDRVLIHAAAGGVGHLAVQVAKARGAYVIGTASAGKHGFVQGLGADEMVDYRHTDFTEVVKDVDVVLDTIGGDYQLRSLECLRQGGTLVSLLPKPAEGLYEKARQLGVRVELILAEADRAGMQAVSELVETDKLKVTIADTFPLAEAARAHEAGETGRTTGKLVLTVAAWGK</sequence>
<dbReference type="AlphaFoldDB" id="A0A7K1UFU3"/>
<evidence type="ECO:0000313" key="4">
    <source>
        <dbReference type="Proteomes" id="UP000460157"/>
    </source>
</evidence>
<reference evidence="3 4" key="1">
    <citation type="submission" date="2019-12" db="EMBL/GenBank/DDBJ databases">
        <title>Nesterenkonia muleiensis sp. nov., a novel actinobacterium isolated from sap of Populus euphratica.</title>
        <authorList>
            <person name="Wang R."/>
        </authorList>
    </citation>
    <scope>NUCLEOTIDE SEQUENCE [LARGE SCALE GENOMIC DNA]</scope>
    <source>
        <strain evidence="3 4">F10</strain>
    </source>
</reference>
<dbReference type="CDD" id="cd05289">
    <property type="entry name" value="MDR_like_2"/>
    <property type="match status" value="1"/>
</dbReference>
<dbReference type="OrthoDB" id="3175656at2"/>
<dbReference type="PANTHER" id="PTHR11695:SF294">
    <property type="entry name" value="RETICULON-4-INTERACTING PROTEIN 1, MITOCHONDRIAL"/>
    <property type="match status" value="1"/>
</dbReference>
<gene>
    <name evidence="3" type="ORF">GNZ21_00990</name>
</gene>
<dbReference type="Proteomes" id="UP000460157">
    <property type="component" value="Unassembled WGS sequence"/>
</dbReference>
<dbReference type="EMBL" id="WRPM01000007">
    <property type="protein sequence ID" value="MVT24951.1"/>
    <property type="molecule type" value="Genomic_DNA"/>
</dbReference>
<dbReference type="RefSeq" id="WP_157320523.1">
    <property type="nucleotide sequence ID" value="NZ_BMFX01000009.1"/>
</dbReference>
<comment type="caution">
    <text evidence="3">The sequence shown here is derived from an EMBL/GenBank/DDBJ whole genome shotgun (WGS) entry which is preliminary data.</text>
</comment>
<dbReference type="GO" id="GO:0008270">
    <property type="term" value="F:zinc ion binding"/>
    <property type="evidence" value="ECO:0007669"/>
    <property type="project" value="InterPro"/>
</dbReference>
<dbReference type="PANTHER" id="PTHR11695">
    <property type="entry name" value="ALCOHOL DEHYDROGENASE RELATED"/>
    <property type="match status" value="1"/>
</dbReference>
<dbReference type="InterPro" id="IPR020843">
    <property type="entry name" value="ER"/>
</dbReference>
<protein>
    <submittedName>
        <fullName evidence="3">Zinc-binding dehydrogenase</fullName>
    </submittedName>
</protein>
<dbReference type="InterPro" id="IPR011032">
    <property type="entry name" value="GroES-like_sf"/>
</dbReference>
<dbReference type="Gene3D" id="3.40.50.720">
    <property type="entry name" value="NAD(P)-binding Rossmann-like Domain"/>
    <property type="match status" value="1"/>
</dbReference>
<dbReference type="Pfam" id="PF13602">
    <property type="entry name" value="ADH_zinc_N_2"/>
    <property type="match status" value="1"/>
</dbReference>
<dbReference type="InterPro" id="IPR036291">
    <property type="entry name" value="NAD(P)-bd_dom_sf"/>
</dbReference>
<evidence type="ECO:0000313" key="3">
    <source>
        <dbReference type="EMBL" id="MVT24951.1"/>
    </source>
</evidence>
<dbReference type="InterPro" id="IPR013154">
    <property type="entry name" value="ADH-like_N"/>
</dbReference>
<proteinExistence type="predicted"/>
<feature type="domain" description="Enoyl reductase (ER)" evidence="2">
    <location>
        <begin position="23"/>
        <end position="320"/>
    </location>
</feature>
<dbReference type="SUPFAM" id="SSF50129">
    <property type="entry name" value="GroES-like"/>
    <property type="match status" value="1"/>
</dbReference>
<accession>A0A7K1UFU3</accession>
<dbReference type="InterPro" id="IPR050700">
    <property type="entry name" value="YIM1/Zinc_Alcohol_DH_Fams"/>
</dbReference>
<keyword evidence="1" id="KW-0560">Oxidoreductase</keyword>
<dbReference type="InterPro" id="IPR002364">
    <property type="entry name" value="Quin_OxRdtase/zeta-crystal_CS"/>
</dbReference>
<dbReference type="SUPFAM" id="SSF51735">
    <property type="entry name" value="NAD(P)-binding Rossmann-fold domains"/>
    <property type="match status" value="1"/>
</dbReference>
<dbReference type="Pfam" id="PF08240">
    <property type="entry name" value="ADH_N"/>
    <property type="match status" value="1"/>
</dbReference>
<evidence type="ECO:0000256" key="1">
    <source>
        <dbReference type="ARBA" id="ARBA00023002"/>
    </source>
</evidence>
<name>A0A7K1UFU3_9MICC</name>
<evidence type="ECO:0000259" key="2">
    <source>
        <dbReference type="SMART" id="SM00829"/>
    </source>
</evidence>